<evidence type="ECO:0000256" key="1">
    <source>
        <dbReference type="SAM" id="MobiDB-lite"/>
    </source>
</evidence>
<feature type="compositionally biased region" description="Acidic residues" evidence="1">
    <location>
        <begin position="40"/>
        <end position="61"/>
    </location>
</feature>
<dbReference type="AlphaFoldDB" id="A0A5N5TNA5"/>
<feature type="compositionally biased region" description="Basic and acidic residues" evidence="1">
    <location>
        <begin position="343"/>
        <end position="358"/>
    </location>
</feature>
<evidence type="ECO:0000313" key="2">
    <source>
        <dbReference type="EMBL" id="KAB7507657.1"/>
    </source>
</evidence>
<name>A0A5N5TNA5_9CRUS</name>
<reference evidence="2 3" key="1">
    <citation type="journal article" date="2019" name="PLoS Biol.">
        <title>Sex chromosomes control vertical transmission of feminizing Wolbachia symbionts in an isopod.</title>
        <authorList>
            <person name="Becking T."/>
            <person name="Chebbi M.A."/>
            <person name="Giraud I."/>
            <person name="Moumen B."/>
            <person name="Laverre T."/>
            <person name="Caubet Y."/>
            <person name="Peccoud J."/>
            <person name="Gilbert C."/>
            <person name="Cordaux R."/>
        </authorList>
    </citation>
    <scope>NUCLEOTIDE SEQUENCE [LARGE SCALE GENOMIC DNA]</scope>
    <source>
        <strain evidence="2">ANa2</strain>
        <tissue evidence="2">Whole body excluding digestive tract and cuticle</tissue>
    </source>
</reference>
<feature type="compositionally biased region" description="Polar residues" evidence="1">
    <location>
        <begin position="249"/>
        <end position="260"/>
    </location>
</feature>
<dbReference type="Proteomes" id="UP000326759">
    <property type="component" value="Unassembled WGS sequence"/>
</dbReference>
<comment type="caution">
    <text evidence="2">The sequence shown here is derived from an EMBL/GenBank/DDBJ whole genome shotgun (WGS) entry which is preliminary data.</text>
</comment>
<feature type="compositionally biased region" description="Basic and acidic residues" evidence="1">
    <location>
        <begin position="481"/>
        <end position="490"/>
    </location>
</feature>
<feature type="region of interest" description="Disordered" evidence="1">
    <location>
        <begin position="437"/>
        <end position="504"/>
    </location>
</feature>
<feature type="region of interest" description="Disordered" evidence="1">
    <location>
        <begin position="229"/>
        <end position="260"/>
    </location>
</feature>
<feature type="compositionally biased region" description="Basic and acidic residues" evidence="1">
    <location>
        <begin position="95"/>
        <end position="106"/>
    </location>
</feature>
<feature type="compositionally biased region" description="Basic residues" evidence="1">
    <location>
        <begin position="465"/>
        <end position="480"/>
    </location>
</feature>
<gene>
    <name evidence="2" type="ORF">Anas_03569</name>
</gene>
<protein>
    <submittedName>
        <fullName evidence="2">Uncharacterized protein</fullName>
    </submittedName>
</protein>
<proteinExistence type="predicted"/>
<organism evidence="2 3">
    <name type="scientific">Armadillidium nasatum</name>
    <dbReference type="NCBI Taxonomy" id="96803"/>
    <lineage>
        <taxon>Eukaryota</taxon>
        <taxon>Metazoa</taxon>
        <taxon>Ecdysozoa</taxon>
        <taxon>Arthropoda</taxon>
        <taxon>Crustacea</taxon>
        <taxon>Multicrustacea</taxon>
        <taxon>Malacostraca</taxon>
        <taxon>Eumalacostraca</taxon>
        <taxon>Peracarida</taxon>
        <taxon>Isopoda</taxon>
        <taxon>Oniscidea</taxon>
        <taxon>Crinocheta</taxon>
        <taxon>Armadillidiidae</taxon>
        <taxon>Armadillidium</taxon>
    </lineage>
</organism>
<accession>A0A5N5TNA5</accession>
<keyword evidence="3" id="KW-1185">Reference proteome</keyword>
<feature type="compositionally biased region" description="Acidic residues" evidence="1">
    <location>
        <begin position="491"/>
        <end position="504"/>
    </location>
</feature>
<feature type="region of interest" description="Disordered" evidence="1">
    <location>
        <begin position="84"/>
        <end position="106"/>
    </location>
</feature>
<sequence>VIFDRSAVCYKMSKSDEFNVIQSLKIQVDNDRIKKIGDCSDGESMEDEYEEGEASSDGDEEVEVNVIVGSGGNKPDSEVMELDSKNAHTKNSKSTQRDREPSFYRPPAVREKLYHNNESENLKSFFKSSYSSKSIAENEELPYDFIDDSNSKQKILEERAKRFGFQKPMLSLEQIQQLYKSLEISNDDFIRGGFRADSIHCRGFENCKSNVTWLRKEDAMRALVGLSCPIKPSKQPQNPKPKNKNISNFNSTAASENSPVINRTVSTSQMDVDPVNDSNALDEMDGSVSADYVGVVIPPGRWRLGVPCPNTKAILMRYAHCKDKKLPGLEKPIELYQDYLSKREKRDSPRKERRERTFVKARKHHKKPDDNRPHPPYYGPQDRLRYDFTPRPAYGDKFYKDLDDPVEVSGHPWGFLAQNWGKKETQENIDYQELLRQHVTGQKRKRDPSDNESDEERDREDFYRSPRKSSSHHRSRKSKHRREDFNQYDDRYEEEVEDDEELLGQNINDDEDVVAWNSKIKLPIMRMYADAEEKKNERRKKNLAKGIGNRLSQGRGTMWRENRRPPPNSALDLRAKLMRKKLMA</sequence>
<evidence type="ECO:0000313" key="3">
    <source>
        <dbReference type="Proteomes" id="UP000326759"/>
    </source>
</evidence>
<dbReference type="OrthoDB" id="6382770at2759"/>
<feature type="region of interest" description="Disordered" evidence="1">
    <location>
        <begin position="545"/>
        <end position="570"/>
    </location>
</feature>
<feature type="region of interest" description="Disordered" evidence="1">
    <location>
        <begin position="343"/>
        <end position="386"/>
    </location>
</feature>
<feature type="region of interest" description="Disordered" evidence="1">
    <location>
        <begin position="37"/>
        <end position="61"/>
    </location>
</feature>
<feature type="non-terminal residue" evidence="2">
    <location>
        <position position="1"/>
    </location>
</feature>
<dbReference type="EMBL" id="SEYY01000271">
    <property type="protein sequence ID" value="KAB7507657.1"/>
    <property type="molecule type" value="Genomic_DNA"/>
</dbReference>